<evidence type="ECO:0000313" key="1">
    <source>
        <dbReference type="EMBL" id="GET41567.1"/>
    </source>
</evidence>
<name>A0AAV3XF42_9CYAN</name>
<dbReference type="Proteomes" id="UP001050975">
    <property type="component" value="Unassembled WGS sequence"/>
</dbReference>
<organism evidence="1 2">
    <name type="scientific">Microseira wollei NIES-4236</name>
    <dbReference type="NCBI Taxonomy" id="2530354"/>
    <lineage>
        <taxon>Bacteria</taxon>
        <taxon>Bacillati</taxon>
        <taxon>Cyanobacteriota</taxon>
        <taxon>Cyanophyceae</taxon>
        <taxon>Oscillatoriophycideae</taxon>
        <taxon>Aerosakkonematales</taxon>
        <taxon>Aerosakkonemataceae</taxon>
        <taxon>Microseira</taxon>
    </lineage>
</organism>
<gene>
    <name evidence="1" type="ORF">MiSe_63790</name>
</gene>
<proteinExistence type="predicted"/>
<accession>A0AAV3XF42</accession>
<evidence type="ECO:0000313" key="2">
    <source>
        <dbReference type="Proteomes" id="UP001050975"/>
    </source>
</evidence>
<protein>
    <submittedName>
        <fullName evidence="1">Uncharacterized protein</fullName>
    </submittedName>
</protein>
<dbReference type="RefSeq" id="WP_226587980.1">
    <property type="nucleotide sequence ID" value="NZ_BLAY01000126.1"/>
</dbReference>
<dbReference type="EMBL" id="BLAY01000126">
    <property type="protein sequence ID" value="GET41567.1"/>
    <property type="molecule type" value="Genomic_DNA"/>
</dbReference>
<comment type="caution">
    <text evidence="1">The sequence shown here is derived from an EMBL/GenBank/DDBJ whole genome shotgun (WGS) entry which is preliminary data.</text>
</comment>
<reference evidence="1" key="1">
    <citation type="submission" date="2019-10" db="EMBL/GenBank/DDBJ databases">
        <title>Draft genome sequece of Microseira wollei NIES-4236.</title>
        <authorList>
            <person name="Yamaguchi H."/>
            <person name="Suzuki S."/>
            <person name="Kawachi M."/>
        </authorList>
    </citation>
    <scope>NUCLEOTIDE SEQUENCE</scope>
    <source>
        <strain evidence="1">NIES-4236</strain>
    </source>
</reference>
<keyword evidence="2" id="KW-1185">Reference proteome</keyword>
<sequence length="96" mass="10243">MNQESNPQKETNSPQKSGFLDFITETTESALNAGKAVVDIAVDLGEAAVKQTYRLIEQATQGTGQAVTYVGNLPFVKRVAGVLRLDWLVGLTSSSA</sequence>
<dbReference type="AlphaFoldDB" id="A0AAV3XF42"/>